<evidence type="ECO:0000313" key="2">
    <source>
        <dbReference type="EMBL" id="BAM82288.1"/>
    </source>
</evidence>
<reference evidence="2 3" key="1">
    <citation type="journal article" date="2004" name="Nature">
        <title>Genome sequence of the ultrasmall unicellular red alga Cyanidioschyzon merolae 10D.</title>
        <authorList>
            <person name="Matsuzaki M."/>
            <person name="Misumi O."/>
            <person name="Shin-i T."/>
            <person name="Maruyama S."/>
            <person name="Takahara M."/>
            <person name="Miyagishima S."/>
            <person name="Mori T."/>
            <person name="Nishida K."/>
            <person name="Yagisawa F."/>
            <person name="Nishida K."/>
            <person name="Yoshida Y."/>
            <person name="Nishimura Y."/>
            <person name="Nakao S."/>
            <person name="Kobayashi T."/>
            <person name="Momoyama Y."/>
            <person name="Higashiyama T."/>
            <person name="Minoda A."/>
            <person name="Sano M."/>
            <person name="Nomoto H."/>
            <person name="Oishi K."/>
            <person name="Hayashi H."/>
            <person name="Ohta F."/>
            <person name="Nishizaka S."/>
            <person name="Haga S."/>
            <person name="Miura S."/>
            <person name="Morishita T."/>
            <person name="Kabeya Y."/>
            <person name="Terasawa K."/>
            <person name="Suzuki Y."/>
            <person name="Ishii Y."/>
            <person name="Asakawa S."/>
            <person name="Takano H."/>
            <person name="Ohta N."/>
            <person name="Kuroiwa H."/>
            <person name="Tanaka K."/>
            <person name="Shimizu N."/>
            <person name="Sugano S."/>
            <person name="Sato N."/>
            <person name="Nozaki H."/>
            <person name="Ogasawara N."/>
            <person name="Kohara Y."/>
            <person name="Kuroiwa T."/>
        </authorList>
    </citation>
    <scope>NUCLEOTIDE SEQUENCE [LARGE SCALE GENOMIC DNA]</scope>
    <source>
        <strain evidence="2 3">10D</strain>
    </source>
</reference>
<name>M1VL01_CYAM1</name>
<dbReference type="STRING" id="280699.M1VL01"/>
<organism evidence="2 3">
    <name type="scientific">Cyanidioschyzon merolae (strain NIES-3377 / 10D)</name>
    <name type="common">Unicellular red alga</name>
    <dbReference type="NCBI Taxonomy" id="280699"/>
    <lineage>
        <taxon>Eukaryota</taxon>
        <taxon>Rhodophyta</taxon>
        <taxon>Bangiophyceae</taxon>
        <taxon>Cyanidiales</taxon>
        <taxon>Cyanidiaceae</taxon>
        <taxon>Cyanidioschyzon</taxon>
    </lineage>
</organism>
<dbReference type="EMBL" id="AP006499">
    <property type="protein sequence ID" value="BAM82288.1"/>
    <property type="molecule type" value="Genomic_DNA"/>
</dbReference>
<sequence length="177" mass="20077">MFLGTLYSVSRWGRLSHESSTRIKAFTCSTHGGYTGLLRRGIVPQFQRFRSFAMIVERISPEEAHRRKQCGECDLHLDVRTPEEYQEVHAPDSVLVPYMLKQGDKMVPNPNFLSEVEKLTGGNLERKLIVNCASGRRSAMAAEELSKKGYKVIADMEGGIQQYLQKPHLPVNRPKSQ</sequence>
<keyword evidence="3" id="KW-1185">Reference proteome</keyword>
<proteinExistence type="predicted"/>
<feature type="domain" description="Rhodanese" evidence="1">
    <location>
        <begin position="77"/>
        <end position="172"/>
    </location>
</feature>
<dbReference type="InterPro" id="IPR052367">
    <property type="entry name" value="Thiosulfate_ST/Rhodanese-like"/>
</dbReference>
<dbReference type="eggNOG" id="KOG1530">
    <property type="taxonomic scope" value="Eukaryota"/>
</dbReference>
<dbReference type="PANTHER" id="PTHR45431:SF3">
    <property type="entry name" value="RHODANESE-LIKE DOMAIN-CONTAINING PROTEIN 15, CHLOROPLASTIC"/>
    <property type="match status" value="1"/>
</dbReference>
<reference evidence="2 3" key="2">
    <citation type="journal article" date="2007" name="BMC Biol.">
        <title>A 100%-complete sequence reveals unusually simple genomic features in the hot-spring red alga Cyanidioschyzon merolae.</title>
        <authorList>
            <person name="Nozaki H."/>
            <person name="Takano H."/>
            <person name="Misumi O."/>
            <person name="Terasawa K."/>
            <person name="Matsuzaki M."/>
            <person name="Maruyama S."/>
            <person name="Nishida K."/>
            <person name="Yagisawa F."/>
            <person name="Yoshida Y."/>
            <person name="Fujiwara T."/>
            <person name="Takio S."/>
            <person name="Tamura K."/>
            <person name="Chung S.J."/>
            <person name="Nakamura S."/>
            <person name="Kuroiwa H."/>
            <person name="Tanaka K."/>
            <person name="Sato N."/>
            <person name="Kuroiwa T."/>
        </authorList>
    </citation>
    <scope>NUCLEOTIDE SEQUENCE [LARGE SCALE GENOMIC DNA]</scope>
    <source>
        <strain evidence="2 3">10D</strain>
    </source>
</reference>
<dbReference type="KEGG" id="cme:CYME_CMQ465C"/>
<evidence type="ECO:0000259" key="1">
    <source>
        <dbReference type="PROSITE" id="PS50206"/>
    </source>
</evidence>
<dbReference type="SMART" id="SM00450">
    <property type="entry name" value="RHOD"/>
    <property type="match status" value="1"/>
</dbReference>
<dbReference type="Pfam" id="PF00581">
    <property type="entry name" value="Rhodanese"/>
    <property type="match status" value="1"/>
</dbReference>
<dbReference type="HOGENOM" id="CLU_089574_3_0_1"/>
<dbReference type="PROSITE" id="PS50206">
    <property type="entry name" value="RHODANESE_3"/>
    <property type="match status" value="1"/>
</dbReference>
<dbReference type="SUPFAM" id="SSF52821">
    <property type="entry name" value="Rhodanese/Cell cycle control phosphatase"/>
    <property type="match status" value="1"/>
</dbReference>
<dbReference type="CDD" id="cd00158">
    <property type="entry name" value="RHOD"/>
    <property type="match status" value="1"/>
</dbReference>
<dbReference type="OMA" id="HAKDSIC"/>
<dbReference type="GeneID" id="16996565"/>
<dbReference type="PANTHER" id="PTHR45431">
    <property type="entry name" value="RHODANESE-LIKE DOMAIN-CONTAINING PROTEIN 15, CHLOROPLASTIC"/>
    <property type="match status" value="1"/>
</dbReference>
<dbReference type="Gene3D" id="3.40.250.10">
    <property type="entry name" value="Rhodanese-like domain"/>
    <property type="match status" value="1"/>
</dbReference>
<dbReference type="SMR" id="M1VL01"/>
<evidence type="ECO:0000313" key="3">
    <source>
        <dbReference type="Proteomes" id="UP000007014"/>
    </source>
</evidence>
<dbReference type="AlphaFoldDB" id="M1VL01"/>
<dbReference type="Proteomes" id="UP000007014">
    <property type="component" value="Chromosome 17"/>
</dbReference>
<protein>
    <submittedName>
        <fullName evidence="2">Similar to senescence-associated protein Din1</fullName>
    </submittedName>
</protein>
<dbReference type="InterPro" id="IPR001763">
    <property type="entry name" value="Rhodanese-like_dom"/>
</dbReference>
<gene>
    <name evidence="2" type="ORF">CYME_CMQ465C</name>
</gene>
<dbReference type="RefSeq" id="XP_005538324.1">
    <property type="nucleotide sequence ID" value="XM_005538267.1"/>
</dbReference>
<dbReference type="OrthoDB" id="566238at2759"/>
<dbReference type="InterPro" id="IPR036873">
    <property type="entry name" value="Rhodanese-like_dom_sf"/>
</dbReference>
<dbReference type="Gramene" id="CMQ465CT">
    <property type="protein sequence ID" value="CMQ465CT"/>
    <property type="gene ID" value="CMQ465C"/>
</dbReference>
<accession>M1VL01</accession>